<feature type="region of interest" description="Disordered" evidence="1">
    <location>
        <begin position="258"/>
        <end position="292"/>
    </location>
</feature>
<evidence type="ECO:0000313" key="3">
    <source>
        <dbReference type="EMBL" id="JAD82123.1"/>
    </source>
</evidence>
<sequence>MAKVPDLGTDFAQKLLKDLRRRRERLGFESAAAAQRGTGNAAPRDACSNSQKPLQAQKPRQAAPRVGRSAAATNRLHRQGNNSIAGPAKPRHHDAPPVAHSHAIVPFQEGGGGGKPKPAANVDVDVQMALALALSNRGKLQNIQLVASNGQNYLLPPNAHVGKVAIGVQKLNDILMAYSASAGAREFGRRGSVEMGKQLLRGAMDLEESLSMLMMLQEASDYMESSGNGKVLLLEGNQSRRSSSRSPSSARLVEIVEDSEAEEGNNAKSSSDASMQIVPHRMSQSSSPNHSSALQLITVTNSSKSHASSGDKDDSKVRMPNLIAKLMGLENLPSAKAAVERKGAERFVKPKAVPRKATATNAMVGTLPIRIVASERVPSKGQIKNLLARQWNISLNNSEESATATVLSNRPSHPITDRQTWQNMGQVLSKQESADRRVSLSQVVDEKIVHQNMKLTKESKLQKPVRVGCRNDVGKKMGFLQRFRKNANNKTTAEERDVIQENNRTLGKKQTASMKLLLGRDIEMKSRRQREKFNKKNLGSSEVEAAGKNGKTDQMRRQAQSKQKDKRIMAKKAQNHRQTQSETASQNLEHKSSLKSESAHTKQKLEYTALIQRNNGRQDKLDGIWSSKPSDNTPNDGGVFEQCTGDIKDSTAEGASSDQSERQTTEEINDPSSAVALTSEDPKVLDQGAIAETNADRNNHEASENTQILETFSKGEQKQQPQQMKEVKDQPRDGLDHTTESGSPTDLRIQKMQVVSCDSFTENQILLTEMLLKDHYLLETAKAITGIHVPVSTANVNTGKWLEKKQSGSFRHRAGSDPKKM</sequence>
<feature type="compositionally biased region" description="Basic and acidic residues" evidence="1">
    <location>
        <begin position="588"/>
        <end position="601"/>
    </location>
</feature>
<dbReference type="PANTHER" id="PTHR34282">
    <property type="entry name" value="OS01G0228800 PROTEIN-RELATED"/>
    <property type="match status" value="1"/>
</dbReference>
<dbReference type="Pfam" id="PF14383">
    <property type="entry name" value="VARLMGL"/>
    <property type="match status" value="1"/>
</dbReference>
<feature type="region of interest" description="Disordered" evidence="1">
    <location>
        <begin position="517"/>
        <end position="601"/>
    </location>
</feature>
<reference evidence="3" key="2">
    <citation type="journal article" date="2015" name="Data Brief">
        <title>Shoot transcriptome of the giant reed, Arundo donax.</title>
        <authorList>
            <person name="Barrero R.A."/>
            <person name="Guerrero F.D."/>
            <person name="Moolhuijzen P."/>
            <person name="Goolsby J.A."/>
            <person name="Tidwell J."/>
            <person name="Bellgard S.E."/>
            <person name="Bellgard M.I."/>
        </authorList>
    </citation>
    <scope>NUCLEOTIDE SEQUENCE</scope>
    <source>
        <tissue evidence="3">Shoot tissue taken approximately 20 cm above the soil surface</tissue>
    </source>
</reference>
<name>A0A0A9D627_ARUDO</name>
<dbReference type="EMBL" id="GBRH01215772">
    <property type="protein sequence ID" value="JAD82123.1"/>
    <property type="molecule type" value="Transcribed_RNA"/>
</dbReference>
<feature type="region of interest" description="Disordered" evidence="1">
    <location>
        <begin position="27"/>
        <end position="97"/>
    </location>
</feature>
<feature type="compositionally biased region" description="Polar residues" evidence="1">
    <location>
        <begin position="576"/>
        <end position="587"/>
    </location>
</feature>
<dbReference type="AlphaFoldDB" id="A0A0A9D627"/>
<feature type="compositionally biased region" description="Basic and acidic residues" evidence="1">
    <location>
        <begin position="550"/>
        <end position="568"/>
    </location>
</feature>
<protein>
    <recommendedName>
        <fullName evidence="2">DUF3741 domain-containing protein</fullName>
    </recommendedName>
</protein>
<reference evidence="3" key="1">
    <citation type="submission" date="2014-09" db="EMBL/GenBank/DDBJ databases">
        <authorList>
            <person name="Magalhaes I.L.F."/>
            <person name="Oliveira U."/>
            <person name="Santos F.R."/>
            <person name="Vidigal T.H.D.A."/>
            <person name="Brescovit A.D."/>
            <person name="Santos A.J."/>
        </authorList>
    </citation>
    <scope>NUCLEOTIDE SEQUENCE</scope>
    <source>
        <tissue evidence="3">Shoot tissue taken approximately 20 cm above the soil surface</tissue>
    </source>
</reference>
<feature type="region of interest" description="Disordered" evidence="1">
    <location>
        <begin position="712"/>
        <end position="746"/>
    </location>
</feature>
<feature type="compositionally biased region" description="Basic and acidic residues" evidence="1">
    <location>
        <begin position="725"/>
        <end position="739"/>
    </location>
</feature>
<evidence type="ECO:0000259" key="2">
    <source>
        <dbReference type="Pfam" id="PF14383"/>
    </source>
</evidence>
<organism evidence="3">
    <name type="scientific">Arundo donax</name>
    <name type="common">Giant reed</name>
    <name type="synonym">Donax arundinaceus</name>
    <dbReference type="NCBI Taxonomy" id="35708"/>
    <lineage>
        <taxon>Eukaryota</taxon>
        <taxon>Viridiplantae</taxon>
        <taxon>Streptophyta</taxon>
        <taxon>Embryophyta</taxon>
        <taxon>Tracheophyta</taxon>
        <taxon>Spermatophyta</taxon>
        <taxon>Magnoliopsida</taxon>
        <taxon>Liliopsida</taxon>
        <taxon>Poales</taxon>
        <taxon>Poaceae</taxon>
        <taxon>PACMAD clade</taxon>
        <taxon>Arundinoideae</taxon>
        <taxon>Arundineae</taxon>
        <taxon>Arundo</taxon>
    </lineage>
</organism>
<dbReference type="PANTHER" id="PTHR34282:SF1">
    <property type="entry name" value="DUF3741 DOMAIN-CONTAINING PROTEIN"/>
    <property type="match status" value="1"/>
</dbReference>
<feature type="compositionally biased region" description="Polar residues" evidence="1">
    <location>
        <begin position="282"/>
        <end position="292"/>
    </location>
</feature>
<dbReference type="InterPro" id="IPR032795">
    <property type="entry name" value="DUF3741-assoc"/>
</dbReference>
<accession>A0A0A9D627</accession>
<feature type="compositionally biased region" description="Low complexity" evidence="1">
    <location>
        <begin position="31"/>
        <end position="42"/>
    </location>
</feature>
<feature type="domain" description="DUF3741" evidence="2">
    <location>
        <begin position="308"/>
        <end position="336"/>
    </location>
</feature>
<evidence type="ECO:0000256" key="1">
    <source>
        <dbReference type="SAM" id="MobiDB-lite"/>
    </source>
</evidence>
<feature type="compositionally biased region" description="Basic and acidic residues" evidence="1">
    <location>
        <begin position="518"/>
        <end position="534"/>
    </location>
</feature>
<feature type="region of interest" description="Disordered" evidence="1">
    <location>
        <begin position="619"/>
        <end position="683"/>
    </location>
</feature>
<proteinExistence type="predicted"/>